<name>A0A538T9V8_UNCEI</name>
<dbReference type="EMBL" id="VBOW01000014">
    <property type="protein sequence ID" value="TMQ60419.1"/>
    <property type="molecule type" value="Genomic_DNA"/>
</dbReference>
<dbReference type="Proteomes" id="UP000316852">
    <property type="component" value="Unassembled WGS sequence"/>
</dbReference>
<sequence>MNPLHMALALPHLGVYGGIRRFLELGEIWIRRGHDVAILIPEGVSGQPWVPFSGAILPLSELPFGAWDVLLSPDPELFVASRAPGALRVFYSVLERAPFEERALRSADLVLANSAGMRRYLARRGVRAEDASGGVNVGFFRPPEGGRRAARTGEPAHVLVYGRVSRRRKGTWAAARAVERASAAAGVPVTLTLFDAPPDGAERPSLPRPLRIAHRWVLNPSQRELADLYGGADLFVSAERRAGWCNTAAEAMACGAALVCTRSGTEDFAVDGVTASVVRWRWSWALARAVGALLRDPDRRLALAARGRSKIQEFSWERTADRIERALEESLGGRSHAQGAARASR</sequence>
<dbReference type="Pfam" id="PF13692">
    <property type="entry name" value="Glyco_trans_1_4"/>
    <property type="match status" value="1"/>
</dbReference>
<gene>
    <name evidence="1" type="ORF">E6K76_01925</name>
</gene>
<keyword evidence="1" id="KW-0808">Transferase</keyword>
<organism evidence="1 2">
    <name type="scientific">Eiseniibacteriota bacterium</name>
    <dbReference type="NCBI Taxonomy" id="2212470"/>
    <lineage>
        <taxon>Bacteria</taxon>
        <taxon>Candidatus Eiseniibacteriota</taxon>
    </lineage>
</organism>
<protein>
    <submittedName>
        <fullName evidence="1">Glycosyltransferase family 4 protein</fullName>
    </submittedName>
</protein>
<evidence type="ECO:0000313" key="2">
    <source>
        <dbReference type="Proteomes" id="UP000316852"/>
    </source>
</evidence>
<accession>A0A538T9V8</accession>
<dbReference type="PANTHER" id="PTHR12526">
    <property type="entry name" value="GLYCOSYLTRANSFERASE"/>
    <property type="match status" value="1"/>
</dbReference>
<comment type="caution">
    <text evidence="1">The sequence shown here is derived from an EMBL/GenBank/DDBJ whole genome shotgun (WGS) entry which is preliminary data.</text>
</comment>
<dbReference type="Gene3D" id="3.40.50.2000">
    <property type="entry name" value="Glycogen Phosphorylase B"/>
    <property type="match status" value="2"/>
</dbReference>
<dbReference type="GO" id="GO:0016740">
    <property type="term" value="F:transferase activity"/>
    <property type="evidence" value="ECO:0007669"/>
    <property type="project" value="UniProtKB-KW"/>
</dbReference>
<dbReference type="SUPFAM" id="SSF53756">
    <property type="entry name" value="UDP-Glycosyltransferase/glycogen phosphorylase"/>
    <property type="match status" value="1"/>
</dbReference>
<reference evidence="1 2" key="1">
    <citation type="journal article" date="2019" name="Nat. Microbiol.">
        <title>Mediterranean grassland soil C-N compound turnover is dependent on rainfall and depth, and is mediated by genomically divergent microorganisms.</title>
        <authorList>
            <person name="Diamond S."/>
            <person name="Andeer P.F."/>
            <person name="Li Z."/>
            <person name="Crits-Christoph A."/>
            <person name="Burstein D."/>
            <person name="Anantharaman K."/>
            <person name="Lane K.R."/>
            <person name="Thomas B.C."/>
            <person name="Pan C."/>
            <person name="Northen T.R."/>
            <person name="Banfield J.F."/>
        </authorList>
    </citation>
    <scope>NUCLEOTIDE SEQUENCE [LARGE SCALE GENOMIC DNA]</scope>
    <source>
        <strain evidence="1">WS_6</strain>
    </source>
</reference>
<proteinExistence type="predicted"/>
<evidence type="ECO:0000313" key="1">
    <source>
        <dbReference type="EMBL" id="TMQ60419.1"/>
    </source>
</evidence>
<dbReference type="AlphaFoldDB" id="A0A538T9V8"/>